<dbReference type="GO" id="GO:0009378">
    <property type="term" value="F:four-way junction helicase activity"/>
    <property type="evidence" value="ECO:0007669"/>
    <property type="project" value="TreeGrafter"/>
</dbReference>
<feature type="compositionally biased region" description="Low complexity" evidence="12">
    <location>
        <begin position="1542"/>
        <end position="1556"/>
    </location>
</feature>
<keyword evidence="5" id="KW-0347">Helicase</keyword>
<dbReference type="Gene3D" id="1.10.10.10">
    <property type="entry name" value="Winged helix-like DNA-binding domain superfamily/Winged helix DNA-binding domain"/>
    <property type="match status" value="1"/>
</dbReference>
<keyword evidence="3" id="KW-0547">Nucleotide-binding</keyword>
<dbReference type="CDD" id="cd18794">
    <property type="entry name" value="SF2_C_RecQ"/>
    <property type="match status" value="1"/>
</dbReference>
<dbReference type="GO" id="GO:0016787">
    <property type="term" value="F:hydrolase activity"/>
    <property type="evidence" value="ECO:0007669"/>
    <property type="project" value="UniProtKB-KW"/>
</dbReference>
<dbReference type="GO" id="GO:0005634">
    <property type="term" value="C:nucleus"/>
    <property type="evidence" value="ECO:0007669"/>
    <property type="project" value="UniProtKB-SubCell"/>
</dbReference>
<dbReference type="GO" id="GO:0005694">
    <property type="term" value="C:chromosome"/>
    <property type="evidence" value="ECO:0007669"/>
    <property type="project" value="TreeGrafter"/>
</dbReference>
<keyword evidence="8" id="KW-0413">Isomerase</keyword>
<evidence type="ECO:0000256" key="2">
    <source>
        <dbReference type="ARBA" id="ARBA00005446"/>
    </source>
</evidence>
<protein>
    <recommendedName>
        <fullName evidence="11">DNA 3'-5' helicase</fullName>
        <ecNumber evidence="11">5.6.2.4</ecNumber>
    </recommendedName>
</protein>
<dbReference type="SUPFAM" id="SSF46785">
    <property type="entry name" value="Winged helix' DNA-binding domain"/>
    <property type="match status" value="1"/>
</dbReference>
<reference evidence="15 16" key="1">
    <citation type="journal article" date="2014" name="Proc. Natl. Acad. Sci. U.S.A.">
        <title>Trajectory and genomic determinants of fungal-pathogen speciation and host adaptation.</title>
        <authorList>
            <person name="Hu X."/>
            <person name="Xiao G."/>
            <person name="Zheng P."/>
            <person name="Shang Y."/>
            <person name="Su Y."/>
            <person name="Zhang X."/>
            <person name="Liu X."/>
            <person name="Zhan S."/>
            <person name="St Leger R.J."/>
            <person name="Wang C."/>
        </authorList>
    </citation>
    <scope>NUCLEOTIDE SEQUENCE [LARGE SCALE GENOMIC DNA]</scope>
    <source>
        <strain evidence="15 16">ARSEF 1941</strain>
    </source>
</reference>
<dbReference type="InterPro" id="IPR004589">
    <property type="entry name" value="DNA_helicase_ATP-dep_RecQ"/>
</dbReference>
<evidence type="ECO:0000256" key="11">
    <source>
        <dbReference type="ARBA" id="ARBA00034808"/>
    </source>
</evidence>
<proteinExistence type="inferred from homology"/>
<feature type="region of interest" description="Disordered" evidence="12">
    <location>
        <begin position="22"/>
        <end position="51"/>
    </location>
</feature>
<evidence type="ECO:0000313" key="16">
    <source>
        <dbReference type="Proteomes" id="UP000030816"/>
    </source>
</evidence>
<evidence type="ECO:0000256" key="7">
    <source>
        <dbReference type="ARBA" id="ARBA00023125"/>
    </source>
</evidence>
<dbReference type="PROSITE" id="PS51194">
    <property type="entry name" value="HELICASE_CTER"/>
    <property type="match status" value="1"/>
</dbReference>
<gene>
    <name evidence="15" type="ORF">MAM_01916</name>
</gene>
<dbReference type="SMART" id="SM00490">
    <property type="entry name" value="HELICc"/>
    <property type="match status" value="1"/>
</dbReference>
<dbReference type="GeneID" id="63736371"/>
<feature type="compositionally biased region" description="Acidic residues" evidence="12">
    <location>
        <begin position="1291"/>
        <end position="1311"/>
    </location>
</feature>
<dbReference type="PROSITE" id="PS51192">
    <property type="entry name" value="HELICASE_ATP_BIND_1"/>
    <property type="match status" value="1"/>
</dbReference>
<keyword evidence="6" id="KW-0067">ATP-binding</keyword>
<dbReference type="RefSeq" id="XP_040681058.1">
    <property type="nucleotide sequence ID" value="XM_040820715.1"/>
</dbReference>
<dbReference type="GO" id="GO:0043138">
    <property type="term" value="F:3'-5' DNA helicase activity"/>
    <property type="evidence" value="ECO:0007669"/>
    <property type="project" value="UniProtKB-EC"/>
</dbReference>
<feature type="region of interest" description="Disordered" evidence="12">
    <location>
        <begin position="590"/>
        <end position="619"/>
    </location>
</feature>
<dbReference type="EMBL" id="AZHE01000003">
    <property type="protein sequence ID" value="KHN99992.1"/>
    <property type="molecule type" value="Genomic_DNA"/>
</dbReference>
<dbReference type="PROSITE" id="PS00690">
    <property type="entry name" value="DEAH_ATP_HELICASE"/>
    <property type="match status" value="1"/>
</dbReference>
<feature type="compositionally biased region" description="Polar residues" evidence="12">
    <location>
        <begin position="638"/>
        <end position="658"/>
    </location>
</feature>
<feature type="compositionally biased region" description="Basic and acidic residues" evidence="12">
    <location>
        <begin position="538"/>
        <end position="552"/>
    </location>
</feature>
<comment type="caution">
    <text evidence="15">The sequence shown here is derived from an EMBL/GenBank/DDBJ whole genome shotgun (WGS) entry which is preliminary data.</text>
</comment>
<dbReference type="HOGENOM" id="CLU_001103_16_1_1"/>
<feature type="compositionally biased region" description="Basic residues" evidence="12">
    <location>
        <begin position="1317"/>
        <end position="1333"/>
    </location>
</feature>
<dbReference type="GO" id="GO:0000724">
    <property type="term" value="P:double-strand break repair via homologous recombination"/>
    <property type="evidence" value="ECO:0007669"/>
    <property type="project" value="TreeGrafter"/>
</dbReference>
<feature type="domain" description="Helicase C-terminal" evidence="14">
    <location>
        <begin position="927"/>
        <end position="1071"/>
    </location>
</feature>
<evidence type="ECO:0000256" key="4">
    <source>
        <dbReference type="ARBA" id="ARBA00022801"/>
    </source>
</evidence>
<feature type="region of interest" description="Disordered" evidence="12">
    <location>
        <begin position="1490"/>
        <end position="1576"/>
    </location>
</feature>
<feature type="region of interest" description="Disordered" evidence="12">
    <location>
        <begin position="638"/>
        <end position="680"/>
    </location>
</feature>
<feature type="compositionally biased region" description="Polar residues" evidence="12">
    <location>
        <begin position="35"/>
        <end position="50"/>
    </location>
</feature>
<dbReference type="GO" id="GO:0006260">
    <property type="term" value="P:DNA replication"/>
    <property type="evidence" value="ECO:0007669"/>
    <property type="project" value="InterPro"/>
</dbReference>
<dbReference type="GO" id="GO:0005524">
    <property type="term" value="F:ATP binding"/>
    <property type="evidence" value="ECO:0007669"/>
    <property type="project" value="UniProtKB-KW"/>
</dbReference>
<dbReference type="OrthoDB" id="10261556at2759"/>
<dbReference type="STRING" id="1081103.A0A0B2X2M3"/>
<evidence type="ECO:0000256" key="10">
    <source>
        <dbReference type="ARBA" id="ARBA00034617"/>
    </source>
</evidence>
<evidence type="ECO:0000256" key="12">
    <source>
        <dbReference type="SAM" id="MobiDB-lite"/>
    </source>
</evidence>
<feature type="region of interest" description="Disordered" evidence="12">
    <location>
        <begin position="94"/>
        <end position="222"/>
    </location>
</feature>
<feature type="compositionally biased region" description="Basic residues" evidence="12">
    <location>
        <begin position="1231"/>
        <end position="1241"/>
    </location>
</feature>
<dbReference type="InterPro" id="IPR014001">
    <property type="entry name" value="Helicase_ATP-bd"/>
</dbReference>
<dbReference type="Gene3D" id="3.40.50.300">
    <property type="entry name" value="P-loop containing nucleotide triphosphate hydrolases"/>
    <property type="match status" value="2"/>
</dbReference>
<evidence type="ECO:0000256" key="9">
    <source>
        <dbReference type="ARBA" id="ARBA00023242"/>
    </source>
</evidence>
<dbReference type="SMART" id="SM00487">
    <property type="entry name" value="DEXDc"/>
    <property type="match status" value="1"/>
</dbReference>
<dbReference type="GO" id="GO:0005737">
    <property type="term" value="C:cytoplasm"/>
    <property type="evidence" value="ECO:0007669"/>
    <property type="project" value="TreeGrafter"/>
</dbReference>
<dbReference type="NCBIfam" id="TIGR00614">
    <property type="entry name" value="recQ_fam"/>
    <property type="match status" value="1"/>
</dbReference>
<keyword evidence="4" id="KW-0378">Hydrolase</keyword>
<keyword evidence="16" id="KW-1185">Reference proteome</keyword>
<evidence type="ECO:0000259" key="13">
    <source>
        <dbReference type="PROSITE" id="PS51192"/>
    </source>
</evidence>
<dbReference type="SMART" id="SM00956">
    <property type="entry name" value="RQC"/>
    <property type="match status" value="1"/>
</dbReference>
<feature type="region of interest" description="Disordered" evidence="12">
    <location>
        <begin position="1224"/>
        <end position="1346"/>
    </location>
</feature>
<dbReference type="FunFam" id="3.40.50.300:FF:001975">
    <property type="entry name" value="ATP-dependent DNA helicase"/>
    <property type="match status" value="1"/>
</dbReference>
<dbReference type="InterPro" id="IPR011545">
    <property type="entry name" value="DEAD/DEAH_box_helicase_dom"/>
</dbReference>
<accession>A0A0B2X2M3</accession>
<evidence type="ECO:0000256" key="5">
    <source>
        <dbReference type="ARBA" id="ARBA00022806"/>
    </source>
</evidence>
<evidence type="ECO:0000256" key="8">
    <source>
        <dbReference type="ARBA" id="ARBA00023235"/>
    </source>
</evidence>
<name>A0A0B2X2M3_METAS</name>
<feature type="compositionally biased region" description="Polar residues" evidence="12">
    <location>
        <begin position="503"/>
        <end position="532"/>
    </location>
</feature>
<dbReference type="InterPro" id="IPR032284">
    <property type="entry name" value="RecQ_Zn-bd"/>
</dbReference>
<dbReference type="Proteomes" id="UP000030816">
    <property type="component" value="Unassembled WGS sequence"/>
</dbReference>
<evidence type="ECO:0000259" key="14">
    <source>
        <dbReference type="PROSITE" id="PS51194"/>
    </source>
</evidence>
<evidence type="ECO:0000256" key="3">
    <source>
        <dbReference type="ARBA" id="ARBA00022741"/>
    </source>
</evidence>
<feature type="domain" description="Helicase ATP-binding" evidence="13">
    <location>
        <begin position="715"/>
        <end position="896"/>
    </location>
</feature>
<dbReference type="GO" id="GO:0003677">
    <property type="term" value="F:DNA binding"/>
    <property type="evidence" value="ECO:0007669"/>
    <property type="project" value="UniProtKB-KW"/>
</dbReference>
<dbReference type="InterPro" id="IPR027417">
    <property type="entry name" value="P-loop_NTPase"/>
</dbReference>
<dbReference type="PANTHER" id="PTHR13710">
    <property type="entry name" value="DNA HELICASE RECQ FAMILY MEMBER"/>
    <property type="match status" value="1"/>
</dbReference>
<dbReference type="Pfam" id="PF00271">
    <property type="entry name" value="Helicase_C"/>
    <property type="match status" value="1"/>
</dbReference>
<feature type="compositionally biased region" description="Polar residues" evidence="12">
    <location>
        <begin position="132"/>
        <end position="148"/>
    </location>
</feature>
<dbReference type="Pfam" id="PF09382">
    <property type="entry name" value="RQC"/>
    <property type="match status" value="1"/>
</dbReference>
<dbReference type="Pfam" id="PF16124">
    <property type="entry name" value="RecQ_Zn_bind"/>
    <property type="match status" value="1"/>
</dbReference>
<comment type="catalytic activity">
    <reaction evidence="10">
        <text>Couples ATP hydrolysis with the unwinding of duplex DNA by translocating in the 3'-5' direction.</text>
        <dbReference type="EC" id="5.6.2.4"/>
    </reaction>
</comment>
<dbReference type="InterPro" id="IPR001650">
    <property type="entry name" value="Helicase_C-like"/>
</dbReference>
<dbReference type="InterPro" id="IPR002464">
    <property type="entry name" value="DNA/RNA_helicase_DEAH_CS"/>
</dbReference>
<feature type="compositionally biased region" description="Polar residues" evidence="12">
    <location>
        <begin position="598"/>
        <end position="615"/>
    </location>
</feature>
<evidence type="ECO:0000256" key="6">
    <source>
        <dbReference type="ARBA" id="ARBA00022840"/>
    </source>
</evidence>
<dbReference type="Pfam" id="PF00270">
    <property type="entry name" value="DEAD"/>
    <property type="match status" value="1"/>
</dbReference>
<comment type="subcellular location">
    <subcellularLocation>
        <location evidence="1">Nucleus</location>
    </subcellularLocation>
</comment>
<evidence type="ECO:0000313" key="15">
    <source>
        <dbReference type="EMBL" id="KHN99992.1"/>
    </source>
</evidence>
<dbReference type="InterPro" id="IPR018982">
    <property type="entry name" value="RQC_domain"/>
</dbReference>
<dbReference type="SUPFAM" id="SSF52540">
    <property type="entry name" value="P-loop containing nucleoside triphosphate hydrolases"/>
    <property type="match status" value="1"/>
</dbReference>
<sequence>MMPASQASSNLQVCYANKLVVSNTPKSRRKHSPAKPSSSRLVTSPKSSLDLTDFDADDLECMDLTKDLTNVSALTDKSDDVQVWDTATALWSPVQRSSKKRKSNGLSKADEAHDESFPDVYDILGTEPPASTPGSRSTIRRAGQTSTTKSRRKRNVKETSEEALGRLRSDSLNEMMAGLSSPSRHASDRRNQLSLPKSPTKKSSSSQQHDSTKKRKVNPYEGILSPEKLKLYGISTEAMQTDDCIPDSDEEFLTPPSHPTSTVIKEPNSTGVANLSKNVIARSQESMSWNLLNSPSARGHDQTKSDCMGVASSLSTDDSRIDALDFTPEKSIPLDQVPKVLEYICTNPEALTERREAIVEAIQRNGCDFVQAINERWPKARRSQIKTQKERLLRQQKAVQELGDSMQPYQEICTERAALAEQVAQSYAECNNTDDDETRLDALTDMVQNQEEGLAKLVIQAGFDETNLPMLALPNTVVLGTQPSGTGMVDTSRGSGDSPAHAATSTQVVHQTQLPTTSQPRSRRLATQSMLGSSDRALVSKDDENLTREPFPRETLPSAVDTRTRRVRIAPTPFEDLEDDVFPEFDEADLQPAHTTRGRSTPSKTSHASASSRMQDNFSDFSDDDDILAFAEDYETRQSLVSDTSSSRRVFSETSGNTMPPPKSRGPTKRPSGPVLPELRMPPELMKYPWSPEVQRMLKDRFRMKGFRQNQLEAINATLGGKDAFVLMPTGGGKSLCYQLPAVVRSGKTRGVTIVVSPLLSLMQDQVDHMKALGIQAVAFNGGCSAEYKRQIMSVFKEPSPEHFIELLYVTPEMVSVNPAFHNAMQTLYERGKFARLVIDEAHCVSQWGHDFRPDYKAIGQVRMKFPEVPIMALTATATQNVIVDIKHNLNMANCQEFSQSFNRPNLYYEVRTKTSNSTAIDSIASLINTKYRNVTGIVYTISRKQAEDVAQKLANQGIAARHYHAAIAIEEKVEVQTSWQKGDIKVVVATIAFGMGIDKPDVRFVMHHGLPKSLEGYYQETGRAGRDGKPSDCILFYGKADIRVLKRLITDGDGNDEQKERQMVMLNRVTAFCDNRSDCRRTEVLRYFGEDFVPSQCQKSCDNCQAGLVFEQQDFSTYAIAAIRVVQAQRRLTANQCADILLGKKYPNHEQQLSNRHYGMAKGLKKHEVVRVIDRLSAEKAFRENNVVGNYGVAIQYLEMGPTARLFLTGQRKLMLTIQVEEERQARTKPAAKKTNKKNGKQQATLTMQSTYVSSPAERRKRRTRAEESEDEENLPTTSHGYVNDGFVVSDDEMQDDDDGEAKADEEEQAFEPLPKHRPARPPAKATRKKKAAPSGPPISSSKRVEDLPEIHQDLVGAFVREARKVEEHIRNKKELRRPLFTERDFREMAMHWTLSLERMSRIPGIDADKVWEHGPKLLPILERHHDMYQDIRGAHTPEHDDQDVVDLISSDLELHEDLDQAEEDADSHYFQPKPRPEVEAFHSRLQGLSSQPHVQPRPKSSYSRGNSGGRRFSGGKKWPRKASGGGVPKRKGNSFGGRKASGSSTTRSVTGSGAAKRDGKIVKKSGGTIGLMPV</sequence>
<dbReference type="InterPro" id="IPR036390">
    <property type="entry name" value="WH_DNA-bd_sf"/>
</dbReference>
<keyword evidence="9" id="KW-0539">Nucleus</keyword>
<feature type="compositionally biased region" description="Basic and acidic residues" evidence="12">
    <location>
        <begin position="156"/>
        <end position="171"/>
    </location>
</feature>
<evidence type="ECO:0000256" key="1">
    <source>
        <dbReference type="ARBA" id="ARBA00004123"/>
    </source>
</evidence>
<dbReference type="PANTHER" id="PTHR13710:SF153">
    <property type="entry name" value="RECQ-LIKE DNA HELICASE BLM"/>
    <property type="match status" value="1"/>
</dbReference>
<dbReference type="InterPro" id="IPR036388">
    <property type="entry name" value="WH-like_DNA-bd_sf"/>
</dbReference>
<keyword evidence="7" id="KW-0238">DNA-binding</keyword>
<feature type="compositionally biased region" description="Low complexity" evidence="12">
    <location>
        <begin position="192"/>
        <end position="208"/>
    </location>
</feature>
<organism evidence="15 16">
    <name type="scientific">Metarhizium album (strain ARSEF 1941)</name>
    <dbReference type="NCBI Taxonomy" id="1081103"/>
    <lineage>
        <taxon>Eukaryota</taxon>
        <taxon>Fungi</taxon>
        <taxon>Dikarya</taxon>
        <taxon>Ascomycota</taxon>
        <taxon>Pezizomycotina</taxon>
        <taxon>Sordariomycetes</taxon>
        <taxon>Hypocreomycetidae</taxon>
        <taxon>Hypocreales</taxon>
        <taxon>Clavicipitaceae</taxon>
        <taxon>Metarhizium</taxon>
    </lineage>
</organism>
<comment type="similarity">
    <text evidence="2">Belongs to the helicase family. RecQ subfamily.</text>
</comment>
<dbReference type="CDD" id="cd17920">
    <property type="entry name" value="DEXHc_RecQ"/>
    <property type="match status" value="1"/>
</dbReference>
<dbReference type="FunFam" id="3.40.50.300:FF:000537">
    <property type="entry name" value="Bloom syndrome RecQ-like helicase"/>
    <property type="match status" value="1"/>
</dbReference>
<dbReference type="EC" id="5.6.2.4" evidence="11"/>
<feature type="region of interest" description="Disordered" evidence="12">
    <location>
        <begin position="483"/>
        <end position="564"/>
    </location>
</feature>